<keyword evidence="2" id="KW-0812">Transmembrane</keyword>
<dbReference type="Proteomes" id="UP000038011">
    <property type="component" value="Unassembled WGS sequence"/>
</dbReference>
<evidence type="ECO:0000256" key="1">
    <source>
        <dbReference type="SAM" id="MobiDB-lite"/>
    </source>
</evidence>
<evidence type="ECO:0000256" key="2">
    <source>
        <dbReference type="SAM" id="Phobius"/>
    </source>
</evidence>
<keyword evidence="2" id="KW-1133">Transmembrane helix</keyword>
<comment type="caution">
    <text evidence="3">The sequence shown here is derived from an EMBL/GenBank/DDBJ whole genome shotgun (WGS) entry which is preliminary data.</text>
</comment>
<dbReference type="STRING" id="1514904.SU32_04000"/>
<feature type="region of interest" description="Disordered" evidence="1">
    <location>
        <begin position="38"/>
        <end position="83"/>
    </location>
</feature>
<dbReference type="EMBL" id="JXMU01000003">
    <property type="protein sequence ID" value="KPB02415.1"/>
    <property type="molecule type" value="Genomic_DNA"/>
</dbReference>
<dbReference type="OrthoDB" id="9928791at2"/>
<sequence length="83" mass="9084">MGAGGLMFSGFDDYIEIAFALIALVVVIYFFTRKRSKKSIGNAPTGTGGRASRIGRRQEEPANTDTKKKTVQKWGRGSEDETP</sequence>
<keyword evidence="4" id="KW-1185">Reference proteome</keyword>
<proteinExistence type="predicted"/>
<reference evidence="3 4" key="1">
    <citation type="submission" date="2015-01" db="EMBL/GenBank/DDBJ databases">
        <title>Ahrensia donghaiensis sp. nov., a novel dimethylsulphoniopropionate-cleavage bacterium isolated from seawater and emended descriptions of the genus Ahrensia and Ahrensia kielensis.</title>
        <authorList>
            <person name="Liu J."/>
        </authorList>
    </citation>
    <scope>NUCLEOTIDE SEQUENCE [LARGE SCALE GENOMIC DNA]</scope>
    <source>
        <strain evidence="3 4">LZD062</strain>
    </source>
</reference>
<evidence type="ECO:0000313" key="4">
    <source>
        <dbReference type="Proteomes" id="UP000038011"/>
    </source>
</evidence>
<dbReference type="PATRIC" id="fig|1514904.3.peg.2513"/>
<feature type="compositionally biased region" description="Basic and acidic residues" evidence="1">
    <location>
        <begin position="56"/>
        <end position="68"/>
    </location>
</feature>
<accession>A0A0N0E8J5</accession>
<organism evidence="3 4">
    <name type="scientific">Ahrensia marina</name>
    <dbReference type="NCBI Taxonomy" id="1514904"/>
    <lineage>
        <taxon>Bacteria</taxon>
        <taxon>Pseudomonadati</taxon>
        <taxon>Pseudomonadota</taxon>
        <taxon>Alphaproteobacteria</taxon>
        <taxon>Hyphomicrobiales</taxon>
        <taxon>Ahrensiaceae</taxon>
        <taxon>Ahrensia</taxon>
    </lineage>
</organism>
<feature type="transmembrane region" description="Helical" evidence="2">
    <location>
        <begin position="14"/>
        <end position="32"/>
    </location>
</feature>
<keyword evidence="2" id="KW-0472">Membrane</keyword>
<dbReference type="AlphaFoldDB" id="A0A0N0E8J5"/>
<protein>
    <submittedName>
        <fullName evidence="3">Uncharacterized protein</fullName>
    </submittedName>
</protein>
<dbReference type="RefSeq" id="WP_053998044.1">
    <property type="nucleotide sequence ID" value="NZ_JXMU01000003.1"/>
</dbReference>
<evidence type="ECO:0000313" key="3">
    <source>
        <dbReference type="EMBL" id="KPB02415.1"/>
    </source>
</evidence>
<gene>
    <name evidence="3" type="ORF">SU32_04000</name>
</gene>
<name>A0A0N0E8J5_9HYPH</name>